<keyword evidence="3" id="KW-0235">DNA replication</keyword>
<comment type="similarity">
    <text evidence="2">Belongs to the CDC45 family.</text>
</comment>
<name>A0A8H4VRS0_9HELO</name>
<dbReference type="OrthoDB" id="10258882at2759"/>
<proteinExistence type="inferred from homology"/>
<dbReference type="PANTHER" id="PTHR10507">
    <property type="entry name" value="CDC45-RELATED PROTEIN"/>
    <property type="match status" value="1"/>
</dbReference>
<dbReference type="InterPro" id="IPR003874">
    <property type="entry name" value="CDC45"/>
</dbReference>
<evidence type="ECO:0000313" key="8">
    <source>
        <dbReference type="Proteomes" id="UP000566819"/>
    </source>
</evidence>
<gene>
    <name evidence="7" type="ORF">G7Y89_g15027</name>
</gene>
<sequence length="390" mass="42648">MYLPRSLISTLYLHLKRTHHPLSPPVLILVALEPDALCGCRILTRLLKRDYIPHKIQPIAGYGDLEKTGQNVIRPMMESQGGSGGVVICLGVGGLVDLGGLLGIDTDEEETNFSGIEVWVIDARRPWNLGNVFGGGPRIPQVEGDEPAKQPGVNGGEILRDYKPGKGGIIVFDDGDIEEELGKERDAYLALMDMPEVEDNNDDSEGSQTESENEEEDPKPRPGQKRKSWSDRDEEDESGDDDDRPRQRRKSNSSSPIPESPTRPRQRGLLSLNGPPEMGSAASRSVSPSPAQAPKAPSARTLRRRLLKLRRKNEAVLQAYYSLGASYSEPIASMMYSLASELGREDNDNLWMAIVGVTSMELYGRSSIGVAVSSQKSSTARSGWLGTRVA</sequence>
<organism evidence="7 8">
    <name type="scientific">Cudoniella acicularis</name>
    <dbReference type="NCBI Taxonomy" id="354080"/>
    <lineage>
        <taxon>Eukaryota</taxon>
        <taxon>Fungi</taxon>
        <taxon>Dikarya</taxon>
        <taxon>Ascomycota</taxon>
        <taxon>Pezizomycotina</taxon>
        <taxon>Leotiomycetes</taxon>
        <taxon>Helotiales</taxon>
        <taxon>Tricladiaceae</taxon>
        <taxon>Cudoniella</taxon>
    </lineage>
</organism>
<dbReference type="GO" id="GO:0000727">
    <property type="term" value="P:double-strand break repair via break-induced replication"/>
    <property type="evidence" value="ECO:0007669"/>
    <property type="project" value="TreeGrafter"/>
</dbReference>
<evidence type="ECO:0000256" key="5">
    <source>
        <dbReference type="ARBA" id="ARBA00023306"/>
    </source>
</evidence>
<feature type="compositionally biased region" description="Acidic residues" evidence="6">
    <location>
        <begin position="197"/>
        <end position="217"/>
    </location>
</feature>
<evidence type="ECO:0000313" key="7">
    <source>
        <dbReference type="EMBL" id="KAF4617955.1"/>
    </source>
</evidence>
<dbReference type="GO" id="GO:0003697">
    <property type="term" value="F:single-stranded DNA binding"/>
    <property type="evidence" value="ECO:0007669"/>
    <property type="project" value="TreeGrafter"/>
</dbReference>
<dbReference type="GO" id="GO:0006270">
    <property type="term" value="P:DNA replication initiation"/>
    <property type="evidence" value="ECO:0007669"/>
    <property type="project" value="InterPro"/>
</dbReference>
<feature type="region of interest" description="Disordered" evidence="6">
    <location>
        <begin position="197"/>
        <end position="301"/>
    </location>
</feature>
<feature type="region of interest" description="Disordered" evidence="6">
    <location>
        <begin position="138"/>
        <end position="160"/>
    </location>
</feature>
<dbReference type="GO" id="GO:0003682">
    <property type="term" value="F:chromatin binding"/>
    <property type="evidence" value="ECO:0007669"/>
    <property type="project" value="TreeGrafter"/>
</dbReference>
<dbReference type="GO" id="GO:1902977">
    <property type="term" value="P:mitotic DNA replication preinitiation complex assembly"/>
    <property type="evidence" value="ECO:0007669"/>
    <property type="project" value="TreeGrafter"/>
</dbReference>
<evidence type="ECO:0000256" key="1">
    <source>
        <dbReference type="ARBA" id="ARBA00004123"/>
    </source>
</evidence>
<evidence type="ECO:0000256" key="2">
    <source>
        <dbReference type="ARBA" id="ARBA00010727"/>
    </source>
</evidence>
<evidence type="ECO:0000256" key="4">
    <source>
        <dbReference type="ARBA" id="ARBA00023242"/>
    </source>
</evidence>
<reference evidence="7 8" key="1">
    <citation type="submission" date="2020-03" db="EMBL/GenBank/DDBJ databases">
        <title>Draft Genome Sequence of Cudoniella acicularis.</title>
        <authorList>
            <person name="Buettner E."/>
            <person name="Kellner H."/>
        </authorList>
    </citation>
    <scope>NUCLEOTIDE SEQUENCE [LARGE SCALE GENOMIC DNA]</scope>
    <source>
        <strain evidence="7 8">DSM 108380</strain>
    </source>
</reference>
<protein>
    <recommendedName>
        <fullName evidence="9">Cell division control protein 45</fullName>
    </recommendedName>
</protein>
<dbReference type="GO" id="GO:0031261">
    <property type="term" value="C:DNA replication preinitiation complex"/>
    <property type="evidence" value="ECO:0007669"/>
    <property type="project" value="TreeGrafter"/>
</dbReference>
<comment type="subcellular location">
    <subcellularLocation>
        <location evidence="1">Nucleus</location>
    </subcellularLocation>
</comment>
<dbReference type="EMBL" id="JAAMPI010002166">
    <property type="protein sequence ID" value="KAF4617955.1"/>
    <property type="molecule type" value="Genomic_DNA"/>
</dbReference>
<keyword evidence="4" id="KW-0539">Nucleus</keyword>
<dbReference type="GO" id="GO:0003688">
    <property type="term" value="F:DNA replication origin binding"/>
    <property type="evidence" value="ECO:0007669"/>
    <property type="project" value="TreeGrafter"/>
</dbReference>
<evidence type="ECO:0000256" key="6">
    <source>
        <dbReference type="SAM" id="MobiDB-lite"/>
    </source>
</evidence>
<evidence type="ECO:0000256" key="3">
    <source>
        <dbReference type="ARBA" id="ARBA00022705"/>
    </source>
</evidence>
<keyword evidence="8" id="KW-1185">Reference proteome</keyword>
<dbReference type="AlphaFoldDB" id="A0A8H4VRS0"/>
<evidence type="ECO:0008006" key="9">
    <source>
        <dbReference type="Google" id="ProtNLM"/>
    </source>
</evidence>
<dbReference type="Proteomes" id="UP000566819">
    <property type="component" value="Unassembled WGS sequence"/>
</dbReference>
<feature type="compositionally biased region" description="Acidic residues" evidence="6">
    <location>
        <begin position="232"/>
        <end position="242"/>
    </location>
</feature>
<dbReference type="PANTHER" id="PTHR10507:SF0">
    <property type="entry name" value="CELL DIVISION CONTROL PROTEIN 45 HOMOLOG"/>
    <property type="match status" value="1"/>
</dbReference>
<comment type="caution">
    <text evidence="7">The sequence shown here is derived from an EMBL/GenBank/DDBJ whole genome shotgun (WGS) entry which is preliminary data.</text>
</comment>
<keyword evidence="5" id="KW-0131">Cell cycle</keyword>
<dbReference type="Pfam" id="PF02724">
    <property type="entry name" value="CDC45"/>
    <property type="match status" value="1"/>
</dbReference>
<feature type="compositionally biased region" description="Low complexity" evidence="6">
    <location>
        <begin position="280"/>
        <end position="299"/>
    </location>
</feature>
<accession>A0A8H4VRS0</accession>